<dbReference type="AlphaFoldDB" id="A0AAV4X4H1"/>
<evidence type="ECO:0000313" key="2">
    <source>
        <dbReference type="Proteomes" id="UP001054837"/>
    </source>
</evidence>
<protein>
    <submittedName>
        <fullName evidence="1">Uncharacterized protein</fullName>
    </submittedName>
</protein>
<name>A0AAV4X4H1_9ARAC</name>
<sequence length="77" mass="8631">MGQEYIKITTTPSHNNRQAIRILIDEKPPVLVDRSNEIGTSSDCLAQISLEHLMLWGISRAELGNSTRNKVTLWLGV</sequence>
<dbReference type="EMBL" id="BPLQ01015690">
    <property type="protein sequence ID" value="GIY89771.1"/>
    <property type="molecule type" value="Genomic_DNA"/>
</dbReference>
<gene>
    <name evidence="1" type="ORF">CDAR_209311</name>
</gene>
<reference evidence="1 2" key="1">
    <citation type="submission" date="2021-06" db="EMBL/GenBank/DDBJ databases">
        <title>Caerostris darwini draft genome.</title>
        <authorList>
            <person name="Kono N."/>
            <person name="Arakawa K."/>
        </authorList>
    </citation>
    <scope>NUCLEOTIDE SEQUENCE [LARGE SCALE GENOMIC DNA]</scope>
</reference>
<accession>A0AAV4X4H1</accession>
<proteinExistence type="predicted"/>
<organism evidence="1 2">
    <name type="scientific">Caerostris darwini</name>
    <dbReference type="NCBI Taxonomy" id="1538125"/>
    <lineage>
        <taxon>Eukaryota</taxon>
        <taxon>Metazoa</taxon>
        <taxon>Ecdysozoa</taxon>
        <taxon>Arthropoda</taxon>
        <taxon>Chelicerata</taxon>
        <taxon>Arachnida</taxon>
        <taxon>Araneae</taxon>
        <taxon>Araneomorphae</taxon>
        <taxon>Entelegynae</taxon>
        <taxon>Araneoidea</taxon>
        <taxon>Araneidae</taxon>
        <taxon>Caerostris</taxon>
    </lineage>
</organism>
<keyword evidence="2" id="KW-1185">Reference proteome</keyword>
<dbReference type="Proteomes" id="UP001054837">
    <property type="component" value="Unassembled WGS sequence"/>
</dbReference>
<comment type="caution">
    <text evidence="1">The sequence shown here is derived from an EMBL/GenBank/DDBJ whole genome shotgun (WGS) entry which is preliminary data.</text>
</comment>
<evidence type="ECO:0000313" key="1">
    <source>
        <dbReference type="EMBL" id="GIY89771.1"/>
    </source>
</evidence>